<reference evidence="2" key="2">
    <citation type="journal article" date="2024" name="Plant">
        <title>Genomic evolution and insights into agronomic trait innovations of Sesamum species.</title>
        <authorList>
            <person name="Miao H."/>
            <person name="Wang L."/>
            <person name="Qu L."/>
            <person name="Liu H."/>
            <person name="Sun Y."/>
            <person name="Le M."/>
            <person name="Wang Q."/>
            <person name="Wei S."/>
            <person name="Zheng Y."/>
            <person name="Lin W."/>
            <person name="Duan Y."/>
            <person name="Cao H."/>
            <person name="Xiong S."/>
            <person name="Wang X."/>
            <person name="Wei L."/>
            <person name="Li C."/>
            <person name="Ma Q."/>
            <person name="Ju M."/>
            <person name="Zhao R."/>
            <person name="Li G."/>
            <person name="Mu C."/>
            <person name="Tian Q."/>
            <person name="Mei H."/>
            <person name="Zhang T."/>
            <person name="Gao T."/>
            <person name="Zhang H."/>
        </authorList>
    </citation>
    <scope>NUCLEOTIDE SEQUENCE</scope>
    <source>
        <strain evidence="2">G01</strain>
    </source>
</reference>
<dbReference type="InterPro" id="IPR000477">
    <property type="entry name" value="RT_dom"/>
</dbReference>
<dbReference type="InterPro" id="IPR052343">
    <property type="entry name" value="Retrotransposon-Effector_Assoc"/>
</dbReference>
<gene>
    <name evidence="2" type="ORF">Sangu_2473400</name>
</gene>
<evidence type="ECO:0000259" key="1">
    <source>
        <dbReference type="Pfam" id="PF00078"/>
    </source>
</evidence>
<dbReference type="AlphaFoldDB" id="A0AAW2IRE7"/>
<dbReference type="SUPFAM" id="SSF56219">
    <property type="entry name" value="DNase I-like"/>
    <property type="match status" value="1"/>
</dbReference>
<dbReference type="InterPro" id="IPR043502">
    <property type="entry name" value="DNA/RNA_pol_sf"/>
</dbReference>
<evidence type="ECO:0000313" key="2">
    <source>
        <dbReference type="EMBL" id="KAL0284392.1"/>
    </source>
</evidence>
<dbReference type="SUPFAM" id="SSF56672">
    <property type="entry name" value="DNA/RNA polymerases"/>
    <property type="match status" value="1"/>
</dbReference>
<reference evidence="2" key="1">
    <citation type="submission" date="2020-06" db="EMBL/GenBank/DDBJ databases">
        <authorList>
            <person name="Li T."/>
            <person name="Hu X."/>
            <person name="Zhang T."/>
            <person name="Song X."/>
            <person name="Zhang H."/>
            <person name="Dai N."/>
            <person name="Sheng W."/>
            <person name="Hou X."/>
            <person name="Wei L."/>
        </authorList>
    </citation>
    <scope>NUCLEOTIDE SEQUENCE</scope>
    <source>
        <strain evidence="2">G01</strain>
        <tissue evidence="2">Leaf</tissue>
    </source>
</reference>
<dbReference type="InterPro" id="IPR036691">
    <property type="entry name" value="Endo/exonu/phosph_ase_sf"/>
</dbReference>
<dbReference type="PANTHER" id="PTHR46890:SF48">
    <property type="entry name" value="RNA-DIRECTED DNA POLYMERASE"/>
    <property type="match status" value="1"/>
</dbReference>
<dbReference type="Gene3D" id="3.60.10.10">
    <property type="entry name" value="Endonuclease/exonuclease/phosphatase"/>
    <property type="match status" value="1"/>
</dbReference>
<dbReference type="PANTHER" id="PTHR46890">
    <property type="entry name" value="NON-LTR RETROLELEMENT REVERSE TRANSCRIPTASE-LIKE PROTEIN-RELATED"/>
    <property type="match status" value="1"/>
</dbReference>
<feature type="domain" description="Reverse transcriptase" evidence="1">
    <location>
        <begin position="202"/>
        <end position="337"/>
    </location>
</feature>
<accession>A0AAW2IRE7</accession>
<organism evidence="2">
    <name type="scientific">Sesamum angustifolium</name>
    <dbReference type="NCBI Taxonomy" id="2727405"/>
    <lineage>
        <taxon>Eukaryota</taxon>
        <taxon>Viridiplantae</taxon>
        <taxon>Streptophyta</taxon>
        <taxon>Embryophyta</taxon>
        <taxon>Tracheophyta</taxon>
        <taxon>Spermatophyta</taxon>
        <taxon>Magnoliopsida</taxon>
        <taxon>eudicotyledons</taxon>
        <taxon>Gunneridae</taxon>
        <taxon>Pentapetalae</taxon>
        <taxon>asterids</taxon>
        <taxon>lamiids</taxon>
        <taxon>Lamiales</taxon>
        <taxon>Pedaliaceae</taxon>
        <taxon>Sesamum</taxon>
    </lineage>
</organism>
<proteinExistence type="predicted"/>
<name>A0AAW2IRE7_9LAMI</name>
<comment type="caution">
    <text evidence="2">The sequence shown here is derived from an EMBL/GenBank/DDBJ whole genome shotgun (WGS) entry which is preliminary data.</text>
</comment>
<sequence length="580" mass="66834">MVEFSGVYGKPDTSKRTEFWNLLSRLHDQSARPWLCAGDFNERLEQSEKKGGPLRAEWQIRNFRNCLTYCELHDMGFLGSPYTWCNNQREPLTVYERLDRKQRSKVLWLKEGDRNSKFFHAKANHRYQVNSIRRIKKSNGEWTETAEGVQQCILDYFEKVFTSSRPLAEDVHTGTEHLQTVVDIEIAEDLQRPYMETEPQSLTQYRPISLCNVAYKIASKTIANRLKPWLDRIICPSQSTFVLGSLITDNMLLAFETKHFLHTHSKGLKHFMNLKLDISKAYDHVEWSFLWTVLGKLGFPCNFVELVMLYVSSVSYSFILSGKQFGSISPQRGLRQGPSFPLSVSTVYRVPERAVSSSGGEGYNPRLASGQQINLAKSSVAFSRNTPWQPNINWLAHWDRIWRRIQGWHEKTLSQAGKAVLIQAVVQAIPSYAMSCFRLLGLFSRNSKRCQLIFFGMTGIDEKFIAKQLWRLLSRPESLVSKVLKAKYFQRTHLFEAQIGTRPSYTWRSLFAALNLLKAGCRWWIGTGHSVNIWTDPWVPRTPPLRVITPKSSDVHISYVSELMVVGTGEWDVELINALF</sequence>
<dbReference type="Pfam" id="PF00078">
    <property type="entry name" value="RVT_1"/>
    <property type="match status" value="1"/>
</dbReference>
<dbReference type="EMBL" id="JACGWK010001655">
    <property type="protein sequence ID" value="KAL0284392.1"/>
    <property type="molecule type" value="Genomic_DNA"/>
</dbReference>
<protein>
    <submittedName>
        <fullName evidence="2">Mitochondrial protein</fullName>
    </submittedName>
</protein>